<evidence type="ECO:0000313" key="2">
    <source>
        <dbReference type="Proteomes" id="UP001158576"/>
    </source>
</evidence>
<proteinExistence type="predicted"/>
<organism evidence="1 2">
    <name type="scientific">Oikopleura dioica</name>
    <name type="common">Tunicate</name>
    <dbReference type="NCBI Taxonomy" id="34765"/>
    <lineage>
        <taxon>Eukaryota</taxon>
        <taxon>Metazoa</taxon>
        <taxon>Chordata</taxon>
        <taxon>Tunicata</taxon>
        <taxon>Appendicularia</taxon>
        <taxon>Copelata</taxon>
        <taxon>Oikopleuridae</taxon>
        <taxon>Oikopleura</taxon>
    </lineage>
</organism>
<dbReference type="Proteomes" id="UP001158576">
    <property type="component" value="Chromosome 1"/>
</dbReference>
<dbReference type="EMBL" id="OU015566">
    <property type="protein sequence ID" value="CAG5105142.1"/>
    <property type="molecule type" value="Genomic_DNA"/>
</dbReference>
<keyword evidence="2" id="KW-1185">Reference proteome</keyword>
<evidence type="ECO:0000313" key="1">
    <source>
        <dbReference type="EMBL" id="CAG5105142.1"/>
    </source>
</evidence>
<protein>
    <submittedName>
        <fullName evidence="1">Oidioi.mRNA.OKI2018_I69.chr1.g1872.t1.cds</fullName>
    </submittedName>
</protein>
<accession>A0ABN7SSQ9</accession>
<name>A0ABN7SSQ9_OIKDI</name>
<gene>
    <name evidence="1" type="ORF">OKIOD_LOCUS10637</name>
</gene>
<reference evidence="1 2" key="1">
    <citation type="submission" date="2021-04" db="EMBL/GenBank/DDBJ databases">
        <authorList>
            <person name="Bliznina A."/>
        </authorList>
    </citation>
    <scope>NUCLEOTIDE SEQUENCE [LARGE SCALE GENOMIC DNA]</scope>
</reference>
<sequence length="82" mass="9557">MIRSFFREELLLRKDLFQEAIKMERKMEMLDPGLDGVDENIVPLFSCPEIDCRSGFPYYIESGRGSIIGYGLKIIFLLIEHL</sequence>